<dbReference type="GO" id="GO:0016126">
    <property type="term" value="P:sterol biosynthetic process"/>
    <property type="evidence" value="ECO:0007669"/>
    <property type="project" value="UniProtKB-KW"/>
</dbReference>
<reference evidence="14" key="2">
    <citation type="submission" date="2025-09" db="UniProtKB">
        <authorList>
            <consortium name="Ensembl"/>
        </authorList>
    </citation>
    <scope>IDENTIFICATION</scope>
</reference>
<feature type="domain" description="Mvd1 C-terminal" evidence="12">
    <location>
        <begin position="288"/>
        <end position="473"/>
    </location>
</feature>
<dbReference type="Gene3D" id="3.30.70.890">
    <property type="entry name" value="GHMP kinase, C-terminal domain"/>
    <property type="match status" value="1"/>
</dbReference>
<keyword evidence="7" id="KW-0756">Sterol biosynthesis</keyword>
<evidence type="ECO:0000313" key="15">
    <source>
        <dbReference type="Proteomes" id="UP000694388"/>
    </source>
</evidence>
<keyword evidence="9" id="KW-1207">Sterol metabolism</keyword>
<evidence type="ECO:0000256" key="4">
    <source>
        <dbReference type="ARBA" id="ARBA00022741"/>
    </source>
</evidence>
<evidence type="ECO:0000313" key="14">
    <source>
        <dbReference type="Ensembl" id="ENSEBUP00000014562.1"/>
    </source>
</evidence>
<organism evidence="14 15">
    <name type="scientific">Eptatretus burgeri</name>
    <name type="common">Inshore hagfish</name>
    <dbReference type="NCBI Taxonomy" id="7764"/>
    <lineage>
        <taxon>Eukaryota</taxon>
        <taxon>Metazoa</taxon>
        <taxon>Chordata</taxon>
        <taxon>Craniata</taxon>
        <taxon>Vertebrata</taxon>
        <taxon>Cyclostomata</taxon>
        <taxon>Myxini</taxon>
        <taxon>Myxiniformes</taxon>
        <taxon>Myxinidae</taxon>
        <taxon>Eptatretinae</taxon>
        <taxon>Eptatretus</taxon>
    </lineage>
</organism>
<dbReference type="PANTHER" id="PTHR10977:SF3">
    <property type="entry name" value="DIPHOSPHOMEVALONATE DECARBOXYLASE"/>
    <property type="match status" value="1"/>
</dbReference>
<keyword evidence="11" id="KW-0456">Lyase</keyword>
<dbReference type="Proteomes" id="UP000694388">
    <property type="component" value="Unplaced"/>
</dbReference>
<dbReference type="GO" id="GO:0019287">
    <property type="term" value="P:isopentenyl diphosphate biosynthetic process, mevalonate pathway"/>
    <property type="evidence" value="ECO:0007669"/>
    <property type="project" value="InterPro"/>
</dbReference>
<reference evidence="14" key="1">
    <citation type="submission" date="2025-08" db="UniProtKB">
        <authorList>
            <consortium name="Ensembl"/>
        </authorList>
    </citation>
    <scope>IDENTIFICATION</scope>
</reference>
<protein>
    <recommendedName>
        <fullName evidence="2">diphosphomevalonate decarboxylase</fullName>
        <ecNumber evidence="2">4.1.1.33</ecNumber>
    </recommendedName>
</protein>
<evidence type="ECO:0000256" key="10">
    <source>
        <dbReference type="ARBA" id="ARBA00023221"/>
    </source>
</evidence>
<keyword evidence="3" id="KW-0444">Lipid biosynthesis</keyword>
<evidence type="ECO:0000259" key="13">
    <source>
        <dbReference type="Pfam" id="PF22700"/>
    </source>
</evidence>
<dbReference type="InterPro" id="IPR036554">
    <property type="entry name" value="GHMP_kinase_C_sf"/>
</dbReference>
<evidence type="ECO:0000256" key="6">
    <source>
        <dbReference type="ARBA" id="ARBA00022955"/>
    </source>
</evidence>
<evidence type="ECO:0000256" key="2">
    <source>
        <dbReference type="ARBA" id="ARBA00012296"/>
    </source>
</evidence>
<dbReference type="FunFam" id="3.30.230.10:FF:000018">
    <property type="entry name" value="Diphosphomevalonate decarboxylase"/>
    <property type="match status" value="1"/>
</dbReference>
<dbReference type="EC" id="4.1.1.33" evidence="2"/>
<proteinExistence type="inferred from homology"/>
<comment type="similarity">
    <text evidence="1">Belongs to the diphosphomevalonate decarboxylase family.</text>
</comment>
<evidence type="ECO:0000256" key="7">
    <source>
        <dbReference type="ARBA" id="ARBA00023011"/>
    </source>
</evidence>
<evidence type="ECO:0000256" key="3">
    <source>
        <dbReference type="ARBA" id="ARBA00022516"/>
    </source>
</evidence>
<dbReference type="GO" id="GO:0004163">
    <property type="term" value="F:diphosphomevalonate decarboxylase activity"/>
    <property type="evidence" value="ECO:0007669"/>
    <property type="project" value="UniProtKB-EC"/>
</dbReference>
<dbReference type="InterPro" id="IPR053859">
    <property type="entry name" value="MVD-like_N"/>
</dbReference>
<dbReference type="PANTHER" id="PTHR10977">
    <property type="entry name" value="DIPHOSPHOMEVALONATE DECARBOXYLASE"/>
    <property type="match status" value="1"/>
</dbReference>
<dbReference type="NCBIfam" id="TIGR01240">
    <property type="entry name" value="mevDPdecarb"/>
    <property type="match status" value="1"/>
</dbReference>
<keyword evidence="15" id="KW-1185">Reference proteome</keyword>
<dbReference type="InterPro" id="IPR041431">
    <property type="entry name" value="Mvd1_C"/>
</dbReference>
<dbReference type="Pfam" id="PF22700">
    <property type="entry name" value="MVD-like_N"/>
    <property type="match status" value="1"/>
</dbReference>
<dbReference type="InterPro" id="IPR029765">
    <property type="entry name" value="Mev_diP_decarb"/>
</dbReference>
<dbReference type="FunFam" id="3.30.70.890:FF:000015">
    <property type="entry name" value="Diphosphomevalonate decarboxylase"/>
    <property type="match status" value="1"/>
</dbReference>
<dbReference type="InterPro" id="IPR020568">
    <property type="entry name" value="Ribosomal_Su5_D2-typ_SF"/>
</dbReference>
<dbReference type="SUPFAM" id="SSF54211">
    <property type="entry name" value="Ribosomal protein S5 domain 2-like"/>
    <property type="match status" value="1"/>
</dbReference>
<evidence type="ECO:0000256" key="8">
    <source>
        <dbReference type="ARBA" id="ARBA00023098"/>
    </source>
</evidence>
<evidence type="ECO:0000256" key="9">
    <source>
        <dbReference type="ARBA" id="ARBA00023166"/>
    </source>
</evidence>
<dbReference type="GO" id="GO:0005829">
    <property type="term" value="C:cytosol"/>
    <property type="evidence" value="ECO:0007669"/>
    <property type="project" value="InterPro"/>
</dbReference>
<evidence type="ECO:0000256" key="1">
    <source>
        <dbReference type="ARBA" id="ARBA00008831"/>
    </source>
</evidence>
<keyword evidence="10" id="KW-0753">Steroid metabolism</keyword>
<dbReference type="AlphaFoldDB" id="A0A8C4WW22"/>
<accession>A0A8C4WW22</accession>
<keyword evidence="6" id="KW-0752">Steroid biosynthesis</keyword>
<evidence type="ECO:0000256" key="11">
    <source>
        <dbReference type="ARBA" id="ARBA00023239"/>
    </source>
</evidence>
<dbReference type="GeneTree" id="ENSGT00390000015359"/>
<name>A0A8C4WW22_EPTBU</name>
<dbReference type="Pfam" id="PF18376">
    <property type="entry name" value="MDD_C"/>
    <property type="match status" value="1"/>
</dbReference>
<keyword evidence="4" id="KW-0547">Nucleotide-binding</keyword>
<dbReference type="Gene3D" id="3.30.230.10">
    <property type="match status" value="1"/>
</dbReference>
<dbReference type="InterPro" id="IPR014721">
    <property type="entry name" value="Ribsml_uS5_D2-typ_fold_subgr"/>
</dbReference>
<dbReference type="Ensembl" id="ENSEBUT00000015139.1">
    <property type="protein sequence ID" value="ENSEBUP00000014562.1"/>
    <property type="gene ID" value="ENSEBUG00000009160.1"/>
</dbReference>
<keyword evidence="5" id="KW-0067">ATP-binding</keyword>
<feature type="domain" description="Diphosphomevalonate decarboxylase-like N-terminal" evidence="13">
    <location>
        <begin position="99"/>
        <end position="274"/>
    </location>
</feature>
<evidence type="ECO:0000256" key="5">
    <source>
        <dbReference type="ARBA" id="ARBA00022840"/>
    </source>
</evidence>
<keyword evidence="8" id="KW-0443">Lipid metabolism</keyword>
<sequence length="490" mass="54055">MTHWANEVTVDRGDCGAITGIQTPRIQIHKRGTDCGRRTEVKLVITNEDNRGNIWLGETQPKLITGRRSRGPAMQLGDWAIEQAHPSPRYIWEEVNKKIALHKGGKRDEELILPLNSSLSISLHQDQLKSTTTAVASPAFSEDKLWLNGQEKSVQESRLQALLHEVRRRAAKRPLEDVQREEEVVESVNSEHRLAPPSWHVHISSKNNFPTGAGLASSASGYACLAFTLAQLFGVRGELSGIARRGSGSACRSMYGGVVRWTHGEQADGADSIAVQVIPESYWPELRVFILVVSDLQKAVSSSEGMRRSVATSRLLQHRATVLVPELLRKAEAAVKAHDFPAFSQLAMCDSNQLHAICLDTHPPIFYLNDTSRQIMRLVHAYNQACAEIRAGYTFDAGPNAFVLTTARDASKLLGLIAHFFPPQTSNSKRYIRGLPLTTDPPSLELQCALGFEPQPNALHYILCTRPGPGPQCIFDNEAHLLNIDGLPGN</sequence>
<dbReference type="SUPFAM" id="SSF55060">
    <property type="entry name" value="GHMP Kinase, C-terminal domain"/>
    <property type="match status" value="1"/>
</dbReference>
<evidence type="ECO:0000259" key="12">
    <source>
        <dbReference type="Pfam" id="PF18376"/>
    </source>
</evidence>
<dbReference type="GO" id="GO:0005524">
    <property type="term" value="F:ATP binding"/>
    <property type="evidence" value="ECO:0007669"/>
    <property type="project" value="UniProtKB-KW"/>
</dbReference>